<dbReference type="Pfam" id="PF00106">
    <property type="entry name" value="adh_short"/>
    <property type="match status" value="1"/>
</dbReference>
<dbReference type="GO" id="GO:0016491">
    <property type="term" value="F:oxidoreductase activity"/>
    <property type="evidence" value="ECO:0007669"/>
    <property type="project" value="UniProtKB-KW"/>
</dbReference>
<dbReference type="PANTHER" id="PTHR43157:SF31">
    <property type="entry name" value="PHOSPHATIDYLINOSITOL-GLYCAN BIOSYNTHESIS CLASS F PROTEIN"/>
    <property type="match status" value="1"/>
</dbReference>
<gene>
    <name evidence="2" type="ORF">AFUS01_LOCUS34893</name>
</gene>
<protein>
    <submittedName>
        <fullName evidence="2">Uncharacterized protein</fullName>
    </submittedName>
</protein>
<dbReference type="OrthoDB" id="6374705at2759"/>
<dbReference type="Proteomes" id="UP000708208">
    <property type="component" value="Unassembled WGS sequence"/>
</dbReference>
<reference evidence="2" key="1">
    <citation type="submission" date="2021-06" db="EMBL/GenBank/DDBJ databases">
        <authorList>
            <person name="Hodson N. C."/>
            <person name="Mongue J. A."/>
            <person name="Jaron S. K."/>
        </authorList>
    </citation>
    <scope>NUCLEOTIDE SEQUENCE</scope>
</reference>
<dbReference type="EMBL" id="CAJVCH010533849">
    <property type="protein sequence ID" value="CAG7824749.1"/>
    <property type="molecule type" value="Genomic_DNA"/>
</dbReference>
<name>A0A8J2LKE5_9HEXA</name>
<dbReference type="InterPro" id="IPR002347">
    <property type="entry name" value="SDR_fam"/>
</dbReference>
<dbReference type="PANTHER" id="PTHR43157">
    <property type="entry name" value="PHOSPHATIDYLINOSITOL-GLYCAN BIOSYNTHESIS CLASS F PROTEIN-RELATED"/>
    <property type="match status" value="1"/>
</dbReference>
<keyword evidence="3" id="KW-1185">Reference proteome</keyword>
<dbReference type="AlphaFoldDB" id="A0A8J2LKE5"/>
<comment type="caution">
    <text evidence="2">The sequence shown here is derived from an EMBL/GenBank/DDBJ whole genome shotgun (WGS) entry which is preliminary data.</text>
</comment>
<proteinExistence type="predicted"/>
<evidence type="ECO:0000313" key="3">
    <source>
        <dbReference type="Proteomes" id="UP000708208"/>
    </source>
</evidence>
<keyword evidence="1" id="KW-0560">Oxidoreductase</keyword>
<accession>A0A8J2LKE5</accession>
<evidence type="ECO:0000313" key="2">
    <source>
        <dbReference type="EMBL" id="CAG7824749.1"/>
    </source>
</evidence>
<evidence type="ECO:0000256" key="1">
    <source>
        <dbReference type="ARBA" id="ARBA00023002"/>
    </source>
</evidence>
<sequence>MGKKSVRMVWDYVKDYPKQRIRRNKVFQEEENISGKIAIVTGSNCGLGKQTALELAKRGAEVVLACRDFDKACEACVDIVKEVPHARLMLTES</sequence>
<organism evidence="2 3">
    <name type="scientific">Allacma fusca</name>
    <dbReference type="NCBI Taxonomy" id="39272"/>
    <lineage>
        <taxon>Eukaryota</taxon>
        <taxon>Metazoa</taxon>
        <taxon>Ecdysozoa</taxon>
        <taxon>Arthropoda</taxon>
        <taxon>Hexapoda</taxon>
        <taxon>Collembola</taxon>
        <taxon>Symphypleona</taxon>
        <taxon>Sminthuridae</taxon>
        <taxon>Allacma</taxon>
    </lineage>
</organism>